<keyword evidence="2" id="KW-1185">Reference proteome</keyword>
<dbReference type="EMBL" id="JAAAIM010000105">
    <property type="protein sequence ID" value="KAG0294826.1"/>
    <property type="molecule type" value="Genomic_DNA"/>
</dbReference>
<dbReference type="InterPro" id="IPR032675">
    <property type="entry name" value="LRR_dom_sf"/>
</dbReference>
<gene>
    <name evidence="1" type="ORF">BGZ96_000397</name>
</gene>
<dbReference type="Gene3D" id="3.80.10.10">
    <property type="entry name" value="Ribonuclease Inhibitor"/>
    <property type="match status" value="1"/>
</dbReference>
<evidence type="ECO:0000313" key="1">
    <source>
        <dbReference type="EMBL" id="KAG0294826.1"/>
    </source>
</evidence>
<protein>
    <recommendedName>
        <fullName evidence="3">F-box domain-containing protein</fullName>
    </recommendedName>
</protein>
<sequence length="497" mass="55818">MLGKKHLASISNARSSCGRVFDIPELLERIFRVRGIIPTKSHRLWRETCPNLRSLQLRASVTSIGTSYASLEHFFISLKSAPLKTLTIDWTALVKKPSVKDTFRHWVKRTIEPKQNGVPASLPEVLARKIRAPLNQGANRNDDMDQHTIIQQSLSPKEYQLRKLEFQPGVLNITTLHQILRQSPYLDELDIFQLSKVTLETWTIISTSCERLGVLRTQLNGLKGVDTGPQNIVDVLLLFPRLHTLNVLIPQHRPDVDMLALASALQQHKDIYDTQHPIRNLYLKGFVHRPFNLLVDAFTRCPIQFVELSIGSGHGSKPAGSMGSLSPTCSLSLDWTLPMRCQDTLKNLVISAVVFPRISDTNKFFTRLQEFSSLQSLEISVRHIRELIINPLAPEFPYVGGSNDGTIDCIRLDTVTLAVENPEPSLNLCIPTIRSLKVTCVYEMPDGSQGPYLALYEGQLLLGTCPSLMDLDLMSTITVGHFVASLKHDFPRVNIHC</sequence>
<accession>A0ABQ7KCK8</accession>
<dbReference type="Proteomes" id="UP001194696">
    <property type="component" value="Unassembled WGS sequence"/>
</dbReference>
<comment type="caution">
    <text evidence="1">The sequence shown here is derived from an EMBL/GenBank/DDBJ whole genome shotgun (WGS) entry which is preliminary data.</text>
</comment>
<name>A0ABQ7KCK8_9FUNG</name>
<reference evidence="1 2" key="1">
    <citation type="journal article" date="2020" name="Fungal Divers.">
        <title>Resolving the Mortierellaceae phylogeny through synthesis of multi-gene phylogenetics and phylogenomics.</title>
        <authorList>
            <person name="Vandepol N."/>
            <person name="Liber J."/>
            <person name="Desiro A."/>
            <person name="Na H."/>
            <person name="Kennedy M."/>
            <person name="Barry K."/>
            <person name="Grigoriev I.V."/>
            <person name="Miller A.N."/>
            <person name="O'Donnell K."/>
            <person name="Stajich J.E."/>
            <person name="Bonito G."/>
        </authorList>
    </citation>
    <scope>NUCLEOTIDE SEQUENCE [LARGE SCALE GENOMIC DNA]</scope>
    <source>
        <strain evidence="1 2">AD045</strain>
    </source>
</reference>
<evidence type="ECO:0000313" key="2">
    <source>
        <dbReference type="Proteomes" id="UP001194696"/>
    </source>
</evidence>
<organism evidence="1 2">
    <name type="scientific">Linnemannia gamsii</name>
    <dbReference type="NCBI Taxonomy" id="64522"/>
    <lineage>
        <taxon>Eukaryota</taxon>
        <taxon>Fungi</taxon>
        <taxon>Fungi incertae sedis</taxon>
        <taxon>Mucoromycota</taxon>
        <taxon>Mortierellomycotina</taxon>
        <taxon>Mortierellomycetes</taxon>
        <taxon>Mortierellales</taxon>
        <taxon>Mortierellaceae</taxon>
        <taxon>Linnemannia</taxon>
    </lineage>
</organism>
<proteinExistence type="predicted"/>
<evidence type="ECO:0008006" key="3">
    <source>
        <dbReference type="Google" id="ProtNLM"/>
    </source>
</evidence>